<dbReference type="InterPro" id="IPR052509">
    <property type="entry name" value="Metal_resp_DNA-bind_regulator"/>
</dbReference>
<dbReference type="Pfam" id="PF03551">
    <property type="entry name" value="PadR"/>
    <property type="match status" value="1"/>
</dbReference>
<feature type="domain" description="Transcription regulator PadR N-terminal" evidence="1">
    <location>
        <begin position="18"/>
        <end position="89"/>
    </location>
</feature>
<evidence type="ECO:0000313" key="2">
    <source>
        <dbReference type="EMBL" id="XBH19456.1"/>
    </source>
</evidence>
<dbReference type="AlphaFoldDB" id="A0AAU7DRS4"/>
<gene>
    <name evidence="2" type="ORF">P8935_09075</name>
</gene>
<proteinExistence type="predicted"/>
<dbReference type="EMBL" id="CP121196">
    <property type="protein sequence ID" value="XBH19456.1"/>
    <property type="molecule type" value="Genomic_DNA"/>
</dbReference>
<dbReference type="SUPFAM" id="SSF46785">
    <property type="entry name" value="Winged helix' DNA-binding domain"/>
    <property type="match status" value="1"/>
</dbReference>
<dbReference type="PANTHER" id="PTHR33169">
    <property type="entry name" value="PADR-FAMILY TRANSCRIPTIONAL REGULATOR"/>
    <property type="match status" value="1"/>
</dbReference>
<evidence type="ECO:0000259" key="1">
    <source>
        <dbReference type="Pfam" id="PF03551"/>
    </source>
</evidence>
<sequence length="114" mass="12139">MANGIQRVVPLSPAVLAILLSLAEGDKHGYAMMKDARAPRGGGIAMGPGTLYGSVDRMIRDGLVEESDKQDDERRRYYRLTTQGRAVLAAELGRLDAAVTSARSLGLLPNGGRS</sequence>
<dbReference type="RefSeq" id="WP_348264673.1">
    <property type="nucleotide sequence ID" value="NZ_CP121196.1"/>
</dbReference>
<accession>A0AAU7DRS4</accession>
<reference evidence="2" key="1">
    <citation type="submission" date="2023-03" db="EMBL/GenBank/DDBJ databases">
        <title>Edaphobacter sp.</title>
        <authorList>
            <person name="Huber K.J."/>
            <person name="Papendorf J."/>
            <person name="Pilke C."/>
            <person name="Bunk B."/>
            <person name="Sproeer C."/>
            <person name="Pester M."/>
        </authorList>
    </citation>
    <scope>NUCLEOTIDE SEQUENCE</scope>
    <source>
        <strain evidence="2">DSM 110680</strain>
    </source>
</reference>
<dbReference type="InterPro" id="IPR036388">
    <property type="entry name" value="WH-like_DNA-bd_sf"/>
</dbReference>
<dbReference type="InterPro" id="IPR036390">
    <property type="entry name" value="WH_DNA-bd_sf"/>
</dbReference>
<name>A0AAU7DRS4_9BACT</name>
<dbReference type="InterPro" id="IPR005149">
    <property type="entry name" value="Tscrpt_reg_PadR_N"/>
</dbReference>
<dbReference type="Gene3D" id="1.10.10.10">
    <property type="entry name" value="Winged helix-like DNA-binding domain superfamily/Winged helix DNA-binding domain"/>
    <property type="match status" value="1"/>
</dbReference>
<protein>
    <submittedName>
        <fullName evidence="2">PadR family transcriptional regulator</fullName>
    </submittedName>
</protein>
<organism evidence="2">
    <name type="scientific">Telmatobacter sp. DSM 110680</name>
    <dbReference type="NCBI Taxonomy" id="3036704"/>
    <lineage>
        <taxon>Bacteria</taxon>
        <taxon>Pseudomonadati</taxon>
        <taxon>Acidobacteriota</taxon>
        <taxon>Terriglobia</taxon>
        <taxon>Terriglobales</taxon>
        <taxon>Acidobacteriaceae</taxon>
        <taxon>Telmatobacter</taxon>
    </lineage>
</organism>
<dbReference type="PANTHER" id="PTHR33169:SF13">
    <property type="entry name" value="PADR-FAMILY TRANSCRIPTIONAL REGULATOR"/>
    <property type="match status" value="1"/>
</dbReference>